<dbReference type="AlphaFoldDB" id="A0A6S6U3J6"/>
<gene>
    <name evidence="1" type="ORF">HELGO_WM930</name>
</gene>
<reference evidence="1" key="1">
    <citation type="submission" date="2020-01" db="EMBL/GenBank/DDBJ databases">
        <authorList>
            <person name="Meier V. D."/>
            <person name="Meier V D."/>
        </authorList>
    </citation>
    <scope>NUCLEOTIDE SEQUENCE</scope>
    <source>
        <strain evidence="1">HLG_WM_MAG_01</strain>
    </source>
</reference>
<protein>
    <submittedName>
        <fullName evidence="1">Uncharacterized protein</fullName>
    </submittedName>
</protein>
<dbReference type="EMBL" id="CACVAS010000117">
    <property type="protein sequence ID" value="CAA6823473.1"/>
    <property type="molecule type" value="Genomic_DNA"/>
</dbReference>
<organism evidence="1">
    <name type="scientific">uncultured Sulfurovum sp</name>
    <dbReference type="NCBI Taxonomy" id="269237"/>
    <lineage>
        <taxon>Bacteria</taxon>
        <taxon>Pseudomonadati</taxon>
        <taxon>Campylobacterota</taxon>
        <taxon>Epsilonproteobacteria</taxon>
        <taxon>Campylobacterales</taxon>
        <taxon>Sulfurovaceae</taxon>
        <taxon>Sulfurovum</taxon>
        <taxon>environmental samples</taxon>
    </lineage>
</organism>
<evidence type="ECO:0000313" key="1">
    <source>
        <dbReference type="EMBL" id="CAA6823473.1"/>
    </source>
</evidence>
<name>A0A6S6U3J6_9BACT</name>
<proteinExistence type="predicted"/>
<sequence length="90" mass="10005">MIKKLILTTVLVVQIAHGSQTETLYTEPQAKMNQTVKYDAWNPTIAEKEAGESCDDGNCLSDLGCLTKDGPAYKLMASIRDEIKRQCKKL</sequence>
<accession>A0A6S6U3J6</accession>